<reference evidence="1 2" key="1">
    <citation type="submission" date="2019-03" db="EMBL/GenBank/DDBJ databases">
        <title>Genomic Encyclopedia of Type Strains, Phase IV (KMG-V): Genome sequencing to study the core and pangenomes of soil and plant-associated prokaryotes.</title>
        <authorList>
            <person name="Whitman W."/>
        </authorList>
    </citation>
    <scope>NUCLEOTIDE SEQUENCE [LARGE SCALE GENOMIC DNA]</scope>
    <source>
        <strain evidence="1 2">Hc14</strain>
    </source>
</reference>
<evidence type="ECO:0000313" key="1">
    <source>
        <dbReference type="EMBL" id="TCU20420.1"/>
    </source>
</evidence>
<comment type="caution">
    <text evidence="1">The sequence shown here is derived from an EMBL/GenBank/DDBJ whole genome shotgun (WGS) entry which is preliminary data.</text>
</comment>
<name>A0A4R3QFF7_RHISU</name>
<accession>A0A4R3QFF7</accession>
<dbReference type="Proteomes" id="UP000294576">
    <property type="component" value="Unassembled WGS sequence"/>
</dbReference>
<dbReference type="EMBL" id="SMBH01000001">
    <property type="protein sequence ID" value="TCU20420.1"/>
    <property type="molecule type" value="Genomic_DNA"/>
</dbReference>
<sequence>MTGRAPAAVPTILTAIATTTALYFADATEVRSAAEQSCQTDVCEERERKPANAVLHGDVSISNVIDWALPIRKA</sequence>
<evidence type="ECO:0000313" key="2">
    <source>
        <dbReference type="Proteomes" id="UP000294576"/>
    </source>
</evidence>
<gene>
    <name evidence="1" type="ORF">EV132_101487</name>
</gene>
<protein>
    <submittedName>
        <fullName evidence="1">Uncharacterized protein</fullName>
    </submittedName>
</protein>
<dbReference type="AlphaFoldDB" id="A0A4R3QFF7"/>
<organism evidence="1 2">
    <name type="scientific">Rhizobium sullae</name>
    <name type="common">Rhizobium hedysari</name>
    <dbReference type="NCBI Taxonomy" id="50338"/>
    <lineage>
        <taxon>Bacteria</taxon>
        <taxon>Pseudomonadati</taxon>
        <taxon>Pseudomonadota</taxon>
        <taxon>Alphaproteobacteria</taxon>
        <taxon>Hyphomicrobiales</taxon>
        <taxon>Rhizobiaceae</taxon>
        <taxon>Rhizobium/Agrobacterium group</taxon>
        <taxon>Rhizobium</taxon>
    </lineage>
</organism>
<proteinExistence type="predicted"/>